<protein>
    <submittedName>
        <fullName evidence="3">IS4 family transposase</fullName>
    </submittedName>
</protein>
<dbReference type="PANTHER" id="PTHR35404">
    <property type="entry name" value="TRANSPOSASE OF TN10"/>
    <property type="match status" value="1"/>
</dbReference>
<reference evidence="3 4" key="2">
    <citation type="submission" date="2019-01" db="EMBL/GenBank/DDBJ databases">
        <title>Motilimonas pumilus sp. nov., isolated from the gut of sea cucumber (Apostichopus japonicus).</title>
        <authorList>
            <person name="Wang F.-Q."/>
            <person name="Ren L.-H."/>
            <person name="Lin Y.-W."/>
            <person name="Sun G.-H."/>
            <person name="Du Z.-J."/>
            <person name="Zhao J.-X."/>
            <person name="Liu X.-J."/>
            <person name="Liu L.-J."/>
        </authorList>
    </citation>
    <scope>NUCLEOTIDE SEQUENCE [LARGE SCALE GENOMIC DNA]</scope>
    <source>
        <strain evidence="3 4">PLHSC7-2</strain>
    </source>
</reference>
<keyword evidence="4" id="KW-1185">Reference proteome</keyword>
<dbReference type="NCBIfam" id="NF033591">
    <property type="entry name" value="transpos_IS4_2"/>
    <property type="match status" value="1"/>
</dbReference>
<dbReference type="GO" id="GO:0003677">
    <property type="term" value="F:DNA binding"/>
    <property type="evidence" value="ECO:0007669"/>
    <property type="project" value="InterPro"/>
</dbReference>
<feature type="transmembrane region" description="Helical" evidence="1">
    <location>
        <begin position="153"/>
        <end position="171"/>
    </location>
</feature>
<dbReference type="Gene3D" id="3.90.350.10">
    <property type="entry name" value="Transposase Inhibitor Protein From Tn5, Chain A, domain 1"/>
    <property type="match status" value="1"/>
</dbReference>
<feature type="domain" description="Transposase IS4-like" evidence="2">
    <location>
        <begin position="3"/>
        <end position="161"/>
    </location>
</feature>
<dbReference type="GO" id="GO:0006313">
    <property type="term" value="P:DNA transposition"/>
    <property type="evidence" value="ECO:0007669"/>
    <property type="project" value="InterPro"/>
</dbReference>
<proteinExistence type="predicted"/>
<organism evidence="3 4">
    <name type="scientific">Motilimonas pumila</name>
    <dbReference type="NCBI Taxonomy" id="2303987"/>
    <lineage>
        <taxon>Bacteria</taxon>
        <taxon>Pseudomonadati</taxon>
        <taxon>Pseudomonadota</taxon>
        <taxon>Gammaproteobacteria</taxon>
        <taxon>Alteromonadales</taxon>
        <taxon>Alteromonadales genera incertae sedis</taxon>
        <taxon>Motilimonas</taxon>
    </lineage>
</organism>
<evidence type="ECO:0000259" key="2">
    <source>
        <dbReference type="Pfam" id="PF01609"/>
    </source>
</evidence>
<feature type="non-terminal residue" evidence="3">
    <location>
        <position position="1"/>
    </location>
</feature>
<keyword evidence="1" id="KW-1133">Transmembrane helix</keyword>
<evidence type="ECO:0000313" key="3">
    <source>
        <dbReference type="EMBL" id="RJG35077.1"/>
    </source>
</evidence>
<dbReference type="Pfam" id="PF01609">
    <property type="entry name" value="DDE_Tnp_1"/>
    <property type="match status" value="1"/>
</dbReference>
<dbReference type="AlphaFoldDB" id="A0A418Y8S6"/>
<dbReference type="OrthoDB" id="6140187at2"/>
<evidence type="ECO:0000256" key="1">
    <source>
        <dbReference type="SAM" id="Phobius"/>
    </source>
</evidence>
<dbReference type="InterPro" id="IPR002559">
    <property type="entry name" value="Transposase_11"/>
</dbReference>
<feature type="non-terminal residue" evidence="3">
    <location>
        <position position="195"/>
    </location>
</feature>
<dbReference type="GO" id="GO:0004803">
    <property type="term" value="F:transposase activity"/>
    <property type="evidence" value="ECO:0007669"/>
    <property type="project" value="InterPro"/>
</dbReference>
<keyword evidence="1" id="KW-0812">Transmembrane</keyword>
<dbReference type="RefSeq" id="WP_119912681.1">
    <property type="nucleotide sequence ID" value="NZ_QZCH01000156.1"/>
</dbReference>
<dbReference type="EMBL" id="QZCH01000156">
    <property type="protein sequence ID" value="RJG35077.1"/>
    <property type="molecule type" value="Genomic_DNA"/>
</dbReference>
<dbReference type="SUPFAM" id="SSF53098">
    <property type="entry name" value="Ribonuclease H-like"/>
    <property type="match status" value="1"/>
</dbReference>
<reference evidence="3 4" key="1">
    <citation type="submission" date="2018-09" db="EMBL/GenBank/DDBJ databases">
        <authorList>
            <person name="Wang F."/>
        </authorList>
    </citation>
    <scope>NUCLEOTIDE SEQUENCE [LARGE SCALE GENOMIC DNA]</scope>
    <source>
        <strain evidence="3 4">PLHSC7-2</strain>
    </source>
</reference>
<dbReference type="InterPro" id="IPR012337">
    <property type="entry name" value="RNaseH-like_sf"/>
</dbReference>
<gene>
    <name evidence="3" type="ORF">D1Z90_21005</name>
</gene>
<name>A0A418Y8S6_9GAMM</name>
<dbReference type="Proteomes" id="UP000283255">
    <property type="component" value="Unassembled WGS sequence"/>
</dbReference>
<keyword evidence="1" id="KW-0472">Membrane</keyword>
<comment type="caution">
    <text evidence="3">The sequence shown here is derived from an EMBL/GenBank/DDBJ whole genome shotgun (WGS) entry which is preliminary data.</text>
</comment>
<accession>A0A418Y8S6</accession>
<sequence length="195" mass="22989">RNTWFRQVQEKGWFWIGRVRGEVSLKQPHRPWVSNKTFYPNASHKPQYLGQCLLAKKSPIPCEAYVYKGSEKGRKAKRHRRTSLKHSATHLYQRSAKEPWLLATNVPRSILNEVQITNLYAKRMQIEESFRDLKSTAYGIALRHNRSRSTQRLDILLLIALLAEILMWWNGLVAVQAKWHFDFQANTIKHRRVLS</sequence>
<dbReference type="PANTHER" id="PTHR35404:SF8">
    <property type="entry name" value="TRANSPOSASE OF TN10"/>
    <property type="match status" value="1"/>
</dbReference>
<evidence type="ECO:0000313" key="4">
    <source>
        <dbReference type="Proteomes" id="UP000283255"/>
    </source>
</evidence>
<dbReference type="InterPro" id="IPR047658">
    <property type="entry name" value="IS4-like_transpos"/>
</dbReference>